<dbReference type="PANTHER" id="PTHR30349">
    <property type="entry name" value="PHAGE INTEGRASE-RELATED"/>
    <property type="match status" value="1"/>
</dbReference>
<name>A0ABV9HUL3_9FLAO</name>
<dbReference type="InterPro" id="IPR013762">
    <property type="entry name" value="Integrase-like_cat_sf"/>
</dbReference>
<dbReference type="InterPro" id="IPR010998">
    <property type="entry name" value="Integrase_recombinase_N"/>
</dbReference>
<comment type="similarity">
    <text evidence="1">Belongs to the 'phage' integrase family.</text>
</comment>
<organism evidence="4 5">
    <name type="scientific">Dokdonia ponticola</name>
    <dbReference type="NCBI Taxonomy" id="2041041"/>
    <lineage>
        <taxon>Bacteria</taxon>
        <taxon>Pseudomonadati</taxon>
        <taxon>Bacteroidota</taxon>
        <taxon>Flavobacteriia</taxon>
        <taxon>Flavobacteriales</taxon>
        <taxon>Flavobacteriaceae</taxon>
        <taxon>Dokdonia</taxon>
    </lineage>
</organism>
<evidence type="ECO:0000256" key="3">
    <source>
        <dbReference type="ARBA" id="ARBA00023172"/>
    </source>
</evidence>
<dbReference type="InterPro" id="IPR050090">
    <property type="entry name" value="Tyrosine_recombinase_XerCD"/>
</dbReference>
<keyword evidence="2" id="KW-0238">DNA-binding</keyword>
<keyword evidence="3" id="KW-0233">DNA recombination</keyword>
<evidence type="ECO:0000313" key="5">
    <source>
        <dbReference type="Proteomes" id="UP001596043"/>
    </source>
</evidence>
<dbReference type="Gene3D" id="1.10.150.130">
    <property type="match status" value="1"/>
</dbReference>
<dbReference type="RefSeq" id="WP_379978087.1">
    <property type="nucleotide sequence ID" value="NZ_JBHSFV010000004.1"/>
</dbReference>
<gene>
    <name evidence="4" type="ORF">ACFO3O_08055</name>
</gene>
<dbReference type="InterPro" id="IPR011010">
    <property type="entry name" value="DNA_brk_join_enz"/>
</dbReference>
<comment type="caution">
    <text evidence="4">The sequence shown here is derived from an EMBL/GenBank/DDBJ whole genome shotgun (WGS) entry which is preliminary data.</text>
</comment>
<dbReference type="Gene3D" id="1.10.443.10">
    <property type="entry name" value="Intergrase catalytic core"/>
    <property type="match status" value="1"/>
</dbReference>
<protein>
    <submittedName>
        <fullName evidence="4">Tyrosine-type recombinase/integrase</fullName>
    </submittedName>
</protein>
<evidence type="ECO:0000256" key="2">
    <source>
        <dbReference type="ARBA" id="ARBA00023125"/>
    </source>
</evidence>
<accession>A0ABV9HUL3</accession>
<reference evidence="5" key="1">
    <citation type="journal article" date="2019" name="Int. J. Syst. Evol. Microbiol.">
        <title>The Global Catalogue of Microorganisms (GCM) 10K type strain sequencing project: providing services to taxonomists for standard genome sequencing and annotation.</title>
        <authorList>
            <consortium name="The Broad Institute Genomics Platform"/>
            <consortium name="The Broad Institute Genome Sequencing Center for Infectious Disease"/>
            <person name="Wu L."/>
            <person name="Ma J."/>
        </authorList>
    </citation>
    <scope>NUCLEOTIDE SEQUENCE [LARGE SCALE GENOMIC DNA]</scope>
    <source>
        <strain evidence="5">YJ-61-S</strain>
    </source>
</reference>
<evidence type="ECO:0000313" key="4">
    <source>
        <dbReference type="EMBL" id="MFC4633857.1"/>
    </source>
</evidence>
<dbReference type="Proteomes" id="UP001596043">
    <property type="component" value="Unassembled WGS sequence"/>
</dbReference>
<sequence>MTNKKKLPIRTNKHKGLMIYCPNNDCKKYFTWTEQAIKVDGKTKYKHASCGISGYSYTTCKSKEKHVFKARVHIPGTVKGTISRTLKAETYTDAVVEAIAFEKEVKEKIIDVNVSLTPKKQPRNQVYLASAQSAYILFLENIDVADHLKKERTQKHIKEVFKSLTQFNDALKKKGIKKTLIRMLQINDDHVGYFHSYLLNEKQYANKTYNNKIGVLRSFFAWAITEFELNMTNPFSKARNRTVNKRNDSITIGEYKALLKAITPENGISYEGKDKKTKRNRYKPWLKSAIELGLQTGGRREEIIILTWDMIKYVENEPSYLEVPNLKVERGKGIGFNDDVPPKIIPITVDLLDLLNRLGFEEKKNTKEYLLNMNRETSPNVLIEQMSKGFSHFYKLLETGKSIQFKHLRKTYISYMKLAMGSETGNLTSHSSNEVIDKNYVDKRVIANAQRKFKLFKS</sequence>
<dbReference type="EMBL" id="JBHSFV010000004">
    <property type="protein sequence ID" value="MFC4633857.1"/>
    <property type="molecule type" value="Genomic_DNA"/>
</dbReference>
<dbReference type="SUPFAM" id="SSF56349">
    <property type="entry name" value="DNA breaking-rejoining enzymes"/>
    <property type="match status" value="1"/>
</dbReference>
<proteinExistence type="inferred from homology"/>
<keyword evidence="5" id="KW-1185">Reference proteome</keyword>
<dbReference type="PANTHER" id="PTHR30349:SF41">
    <property type="entry name" value="INTEGRASE_RECOMBINASE PROTEIN MJ0367-RELATED"/>
    <property type="match status" value="1"/>
</dbReference>
<evidence type="ECO:0000256" key="1">
    <source>
        <dbReference type="ARBA" id="ARBA00008857"/>
    </source>
</evidence>